<dbReference type="InterPro" id="IPR029058">
    <property type="entry name" value="AB_hydrolase_fold"/>
</dbReference>
<dbReference type="Proteomes" id="UP001417504">
    <property type="component" value="Unassembled WGS sequence"/>
</dbReference>
<name>A0AAP0PN10_9MAGN</name>
<accession>A0AAP0PN10</accession>
<dbReference type="SUPFAM" id="SSF53474">
    <property type="entry name" value="alpha/beta-Hydrolases"/>
    <property type="match status" value="1"/>
</dbReference>
<evidence type="ECO:0000313" key="3">
    <source>
        <dbReference type="EMBL" id="KAK9146756.1"/>
    </source>
</evidence>
<dbReference type="GO" id="GO:0016787">
    <property type="term" value="F:hydrolase activity"/>
    <property type="evidence" value="ECO:0007669"/>
    <property type="project" value="InterPro"/>
</dbReference>
<evidence type="ECO:0000313" key="4">
    <source>
        <dbReference type="Proteomes" id="UP001417504"/>
    </source>
</evidence>
<protein>
    <recommendedName>
        <fullName evidence="2">Dienelactone hydrolase domain-containing protein</fullName>
    </recommendedName>
</protein>
<reference evidence="3 4" key="1">
    <citation type="submission" date="2024-01" db="EMBL/GenBank/DDBJ databases">
        <title>Genome assemblies of Stephania.</title>
        <authorList>
            <person name="Yang L."/>
        </authorList>
    </citation>
    <scope>NUCLEOTIDE SEQUENCE [LARGE SCALE GENOMIC DNA]</scope>
    <source>
        <strain evidence="3">QJT</strain>
        <tissue evidence="3">Leaf</tissue>
    </source>
</reference>
<gene>
    <name evidence="3" type="ORF">Sjap_006659</name>
</gene>
<dbReference type="AlphaFoldDB" id="A0AAP0PN10"/>
<dbReference type="EMBL" id="JBBNAE010000002">
    <property type="protein sequence ID" value="KAK9146756.1"/>
    <property type="molecule type" value="Genomic_DNA"/>
</dbReference>
<dbReference type="InterPro" id="IPR002925">
    <property type="entry name" value="Dienelactn_hydro"/>
</dbReference>
<organism evidence="3 4">
    <name type="scientific">Stephania japonica</name>
    <dbReference type="NCBI Taxonomy" id="461633"/>
    <lineage>
        <taxon>Eukaryota</taxon>
        <taxon>Viridiplantae</taxon>
        <taxon>Streptophyta</taxon>
        <taxon>Embryophyta</taxon>
        <taxon>Tracheophyta</taxon>
        <taxon>Spermatophyta</taxon>
        <taxon>Magnoliopsida</taxon>
        <taxon>Ranunculales</taxon>
        <taxon>Menispermaceae</taxon>
        <taxon>Menispermoideae</taxon>
        <taxon>Cissampelideae</taxon>
        <taxon>Stephania</taxon>
    </lineage>
</organism>
<keyword evidence="4" id="KW-1185">Reference proteome</keyword>
<dbReference type="Pfam" id="PF01738">
    <property type="entry name" value="DLH"/>
    <property type="match status" value="1"/>
</dbReference>
<sequence length="238" mass="25764">MSGPQCCANPPVLNPSSSNGSVEEIGGVKSYVSGSLNSKLAALLIPDVFGYEAPILRKLADKVAAAGYYVVVPDLFYGDPYAPENAERPLSIWIQSHSPDKGAGDSKPILEALKSKGISAIGVAGFCWGAKPVLQLVTLDEVVKAGVILHPALITVDDIKDVKVPIAALGAEFDDYCPPEFLKQLKDASNPEVDFFLKIFTGCEHGWSVRYNEEDEVAVKRAEEAHQDLLDWFNKYVK</sequence>
<evidence type="ECO:0000259" key="2">
    <source>
        <dbReference type="Pfam" id="PF01738"/>
    </source>
</evidence>
<feature type="region of interest" description="Disordered" evidence="1">
    <location>
        <begin position="1"/>
        <end position="20"/>
    </location>
</feature>
<proteinExistence type="predicted"/>
<dbReference type="PANTHER" id="PTHR17630:SF44">
    <property type="entry name" value="PROTEIN AIM2"/>
    <property type="match status" value="1"/>
</dbReference>
<dbReference type="PANTHER" id="PTHR17630">
    <property type="entry name" value="DIENELACTONE HYDROLASE"/>
    <property type="match status" value="1"/>
</dbReference>
<feature type="domain" description="Dienelactone hydrolase" evidence="2">
    <location>
        <begin position="31"/>
        <end position="236"/>
    </location>
</feature>
<dbReference type="Gene3D" id="3.40.50.1820">
    <property type="entry name" value="alpha/beta hydrolase"/>
    <property type="match status" value="1"/>
</dbReference>
<evidence type="ECO:0000256" key="1">
    <source>
        <dbReference type="SAM" id="MobiDB-lite"/>
    </source>
</evidence>
<comment type="caution">
    <text evidence="3">The sequence shown here is derived from an EMBL/GenBank/DDBJ whole genome shotgun (WGS) entry which is preliminary data.</text>
</comment>